<feature type="domain" description="Core" evidence="1">
    <location>
        <begin position="1"/>
        <end position="111"/>
    </location>
</feature>
<protein>
    <recommendedName>
        <fullName evidence="1">Core domain-containing protein</fullName>
    </recommendedName>
</protein>
<dbReference type="Pfam" id="PF01521">
    <property type="entry name" value="Fe-S_biosyn"/>
    <property type="match status" value="1"/>
</dbReference>
<dbReference type="AlphaFoldDB" id="A0A0R1UX81"/>
<dbReference type="EMBL" id="AZFS01000044">
    <property type="protein sequence ID" value="KRL95864.1"/>
    <property type="molecule type" value="Genomic_DNA"/>
</dbReference>
<evidence type="ECO:0000259" key="1">
    <source>
        <dbReference type="Pfam" id="PF01521"/>
    </source>
</evidence>
<name>A0A0R1UX81_9LACO</name>
<dbReference type="PATRIC" id="fig|1423753.3.peg.2199"/>
<evidence type="ECO:0000313" key="2">
    <source>
        <dbReference type="EMBL" id="KRL95864.1"/>
    </source>
</evidence>
<dbReference type="STRING" id="1423753.FD28_GL002093"/>
<dbReference type="InterPro" id="IPR035903">
    <property type="entry name" value="HesB-like_dom_sf"/>
</dbReference>
<sequence>MKLIFSDSAQRELEADLDSNKVLLDYDDGIGPFSKEGDFPNGQHFRLVFVDKATTLSDFDQTIDSNLGLVWIKGEASDQLDEQMKIRLNARWHTFSLVGSNGILDETVEIIHTSNGQS</sequence>
<dbReference type="SUPFAM" id="SSF89360">
    <property type="entry name" value="HesB-like domain"/>
    <property type="match status" value="1"/>
</dbReference>
<comment type="caution">
    <text evidence="2">The sequence shown here is derived from an EMBL/GenBank/DDBJ whole genome shotgun (WGS) entry which is preliminary data.</text>
</comment>
<dbReference type="InterPro" id="IPR000361">
    <property type="entry name" value="ATAP_core_dom"/>
</dbReference>
<dbReference type="RefSeq" id="WP_057732519.1">
    <property type="nucleotide sequence ID" value="NZ_AZFS01000044.1"/>
</dbReference>
<dbReference type="Proteomes" id="UP000051580">
    <property type="component" value="Unassembled WGS sequence"/>
</dbReference>
<gene>
    <name evidence="2" type="ORF">FD28_GL002093</name>
</gene>
<proteinExistence type="predicted"/>
<keyword evidence="3" id="KW-1185">Reference proteome</keyword>
<dbReference type="Gene3D" id="2.60.300.12">
    <property type="entry name" value="HesB-like domain"/>
    <property type="match status" value="1"/>
</dbReference>
<accession>A0A0R1UX81</accession>
<dbReference type="OrthoDB" id="2361502at2"/>
<organism evidence="2 3">
    <name type="scientific">Levilactobacillus hammesii DSM 16381</name>
    <dbReference type="NCBI Taxonomy" id="1423753"/>
    <lineage>
        <taxon>Bacteria</taxon>
        <taxon>Bacillati</taxon>
        <taxon>Bacillota</taxon>
        <taxon>Bacilli</taxon>
        <taxon>Lactobacillales</taxon>
        <taxon>Lactobacillaceae</taxon>
        <taxon>Levilactobacillus</taxon>
    </lineage>
</organism>
<evidence type="ECO:0000313" key="3">
    <source>
        <dbReference type="Proteomes" id="UP000051580"/>
    </source>
</evidence>
<reference evidence="2 3" key="1">
    <citation type="journal article" date="2015" name="Genome Announc.">
        <title>Expanding the biotechnology potential of lactobacilli through comparative genomics of 213 strains and associated genera.</title>
        <authorList>
            <person name="Sun Z."/>
            <person name="Harris H.M."/>
            <person name="McCann A."/>
            <person name="Guo C."/>
            <person name="Argimon S."/>
            <person name="Zhang W."/>
            <person name="Yang X."/>
            <person name="Jeffery I.B."/>
            <person name="Cooney J.C."/>
            <person name="Kagawa T.F."/>
            <person name="Liu W."/>
            <person name="Song Y."/>
            <person name="Salvetti E."/>
            <person name="Wrobel A."/>
            <person name="Rasinkangas P."/>
            <person name="Parkhill J."/>
            <person name="Rea M.C."/>
            <person name="O'Sullivan O."/>
            <person name="Ritari J."/>
            <person name="Douillard F.P."/>
            <person name="Paul Ross R."/>
            <person name="Yang R."/>
            <person name="Briner A.E."/>
            <person name="Felis G.E."/>
            <person name="de Vos W.M."/>
            <person name="Barrangou R."/>
            <person name="Klaenhammer T.R."/>
            <person name="Caufield P.W."/>
            <person name="Cui Y."/>
            <person name="Zhang H."/>
            <person name="O'Toole P.W."/>
        </authorList>
    </citation>
    <scope>NUCLEOTIDE SEQUENCE [LARGE SCALE GENOMIC DNA]</scope>
    <source>
        <strain evidence="2 3">DSM 16381</strain>
    </source>
</reference>